<dbReference type="EMBL" id="ADAS02000017">
    <property type="protein sequence ID" value="OAV96827.1"/>
    <property type="molecule type" value="Genomic_DNA"/>
</dbReference>
<evidence type="ECO:0000259" key="2">
    <source>
        <dbReference type="Pfam" id="PF14303"/>
    </source>
</evidence>
<protein>
    <submittedName>
        <fullName evidence="4">NAM-associated domain-containing protein</fullName>
    </submittedName>
</protein>
<evidence type="ECO:0000256" key="1">
    <source>
        <dbReference type="SAM" id="MobiDB-lite"/>
    </source>
</evidence>
<dbReference type="PANTHER" id="PTHR45125">
    <property type="entry name" value="F21J9.4-RELATED"/>
    <property type="match status" value="1"/>
</dbReference>
<dbReference type="VEuPathDB" id="FungiDB:PTTG_26263"/>
<sequence>MPPKSTTKCKQLPTTQSKKKIPKKQTSTQAIKVVNDEANNKQLSTSPKKKITKKKTNKTRALEDVDDEPNIQKPPSKKKCTRETDDDEKCANQDNKETKRFPNYKEDKDVEICRSWLEISEDPLNGMNQSANTFWDRVCEHYLAKILTYKRPLKSIKTRWQTIQRSVNKFNGCYKQLQQANQSGSNAEDRIGGALKLYAAWIKYCASLGDKSKDTESDLPSSSGLFNLSLKSNCSDAASNAKEARLQELRDIKWKDDLVKVQRDLASKSQAQNAILAEQKDAMVAMADESIMLTDPSTINPAGRAYFEWKQSQIMNKIMQQQAEAKEKEEEEKKRRKKIKKGGRTEIKRSSNQVRFDQQTGGQKTNPWKEETSCY</sequence>
<evidence type="ECO:0000313" key="4">
    <source>
        <dbReference type="EnsemblFungi" id="PTTG_26263-t43_1-p1"/>
    </source>
</evidence>
<feature type="compositionally biased region" description="Basic and acidic residues" evidence="1">
    <location>
        <begin position="324"/>
        <end position="333"/>
    </location>
</feature>
<dbReference type="InterPro" id="IPR029466">
    <property type="entry name" value="NAM-associated_C"/>
</dbReference>
<reference evidence="3" key="1">
    <citation type="submission" date="2009-11" db="EMBL/GenBank/DDBJ databases">
        <authorList>
            <consortium name="The Broad Institute Genome Sequencing Platform"/>
            <person name="Ward D."/>
            <person name="Feldgarden M."/>
            <person name="Earl A."/>
            <person name="Young S.K."/>
            <person name="Zeng Q."/>
            <person name="Koehrsen M."/>
            <person name="Alvarado L."/>
            <person name="Berlin A."/>
            <person name="Bochicchio J."/>
            <person name="Borenstein D."/>
            <person name="Chapman S.B."/>
            <person name="Chen Z."/>
            <person name="Engels R."/>
            <person name="Freedman E."/>
            <person name="Gellesch M."/>
            <person name="Goldberg J."/>
            <person name="Griggs A."/>
            <person name="Gujja S."/>
            <person name="Heilman E."/>
            <person name="Heiman D."/>
            <person name="Hepburn T."/>
            <person name="Howarth C."/>
            <person name="Jen D."/>
            <person name="Larson L."/>
            <person name="Lewis B."/>
            <person name="Mehta T."/>
            <person name="Park D."/>
            <person name="Pearson M."/>
            <person name="Roberts A."/>
            <person name="Saif S."/>
            <person name="Shea T."/>
            <person name="Shenoy N."/>
            <person name="Sisk P."/>
            <person name="Stolte C."/>
            <person name="Sykes S."/>
            <person name="Thomson T."/>
            <person name="Walk T."/>
            <person name="White J."/>
            <person name="Yandava C."/>
            <person name="Izard J."/>
            <person name="Baranova O.V."/>
            <person name="Blanton J.M."/>
            <person name="Tanner A.C."/>
            <person name="Dewhirst F.E."/>
            <person name="Haas B."/>
            <person name="Nusbaum C."/>
            <person name="Birren B."/>
        </authorList>
    </citation>
    <scope>NUCLEOTIDE SEQUENCE [LARGE SCALE GENOMIC DNA]</scope>
    <source>
        <strain evidence="3">1-1 BBBD Race 1</strain>
    </source>
</reference>
<name>A0A180GVH8_PUCT1</name>
<dbReference type="Pfam" id="PF14303">
    <property type="entry name" value="NAM-associated"/>
    <property type="match status" value="1"/>
</dbReference>
<dbReference type="Proteomes" id="UP000005240">
    <property type="component" value="Unassembled WGS sequence"/>
</dbReference>
<dbReference type="OrthoDB" id="7763131at2759"/>
<reference evidence="4 5" key="3">
    <citation type="journal article" date="2017" name="G3 (Bethesda)">
        <title>Comparative analysis highlights variable genome content of wheat rusts and divergence of the mating loci.</title>
        <authorList>
            <person name="Cuomo C.A."/>
            <person name="Bakkeren G."/>
            <person name="Khalil H.B."/>
            <person name="Panwar V."/>
            <person name="Joly D."/>
            <person name="Linning R."/>
            <person name="Sakthikumar S."/>
            <person name="Song X."/>
            <person name="Adiconis X."/>
            <person name="Fan L."/>
            <person name="Goldberg J.M."/>
            <person name="Levin J.Z."/>
            <person name="Young S."/>
            <person name="Zeng Q."/>
            <person name="Anikster Y."/>
            <person name="Bruce M."/>
            <person name="Wang M."/>
            <person name="Yin C."/>
            <person name="McCallum B."/>
            <person name="Szabo L.J."/>
            <person name="Hulbert S."/>
            <person name="Chen X."/>
            <person name="Fellers J.P."/>
        </authorList>
    </citation>
    <scope>NUCLEOTIDE SEQUENCE</scope>
    <source>
        <strain evidence="4">isolate 1-1 / race 1 (BBBD)</strain>
        <strain evidence="5">Isolate 1-1 / race 1 (BBBD)</strain>
    </source>
</reference>
<dbReference type="PANTHER" id="PTHR45125:SF3">
    <property type="entry name" value="NO-APICAL-MERISTEM-ASSOCIATED CARBOXY-TERMINAL DOMAIN PROTEIN"/>
    <property type="match status" value="1"/>
</dbReference>
<evidence type="ECO:0000313" key="5">
    <source>
        <dbReference type="Proteomes" id="UP000005240"/>
    </source>
</evidence>
<evidence type="ECO:0000313" key="3">
    <source>
        <dbReference type="EMBL" id="OAV96827.1"/>
    </source>
</evidence>
<gene>
    <name evidence="3" type="ORF">PTTG_26263</name>
</gene>
<feature type="compositionally biased region" description="Polar residues" evidence="1">
    <location>
        <begin position="1"/>
        <end position="16"/>
    </location>
</feature>
<feature type="domain" description="No apical meristem-associated C-terminal" evidence="2">
    <location>
        <begin position="240"/>
        <end position="314"/>
    </location>
</feature>
<feature type="region of interest" description="Disordered" evidence="1">
    <location>
        <begin position="1"/>
        <end position="94"/>
    </location>
</feature>
<feature type="compositionally biased region" description="Basic residues" evidence="1">
    <location>
        <begin position="47"/>
        <end position="58"/>
    </location>
</feature>
<reference evidence="3" key="2">
    <citation type="submission" date="2016-05" db="EMBL/GenBank/DDBJ databases">
        <title>Comparative analysis highlights variable genome content of wheat rusts and divergence of the mating loci.</title>
        <authorList>
            <person name="Cuomo C.A."/>
            <person name="Bakkeren G."/>
            <person name="Szabo L."/>
            <person name="Khalil H."/>
            <person name="Joly D."/>
            <person name="Goldberg J."/>
            <person name="Young S."/>
            <person name="Zeng Q."/>
            <person name="Fellers J."/>
        </authorList>
    </citation>
    <scope>NUCLEOTIDE SEQUENCE [LARGE SCALE GENOMIC DNA]</scope>
    <source>
        <strain evidence="3">1-1 BBBD Race 1</strain>
    </source>
</reference>
<keyword evidence="5" id="KW-1185">Reference proteome</keyword>
<organism evidence="3">
    <name type="scientific">Puccinia triticina (isolate 1-1 / race 1 (BBBD))</name>
    <name type="common">Brown leaf rust fungus</name>
    <dbReference type="NCBI Taxonomy" id="630390"/>
    <lineage>
        <taxon>Eukaryota</taxon>
        <taxon>Fungi</taxon>
        <taxon>Dikarya</taxon>
        <taxon>Basidiomycota</taxon>
        <taxon>Pucciniomycotina</taxon>
        <taxon>Pucciniomycetes</taxon>
        <taxon>Pucciniales</taxon>
        <taxon>Pucciniaceae</taxon>
        <taxon>Puccinia</taxon>
    </lineage>
</organism>
<dbReference type="AlphaFoldDB" id="A0A180GVH8"/>
<dbReference type="EnsemblFungi" id="PTTG_26263-t43_1">
    <property type="protein sequence ID" value="PTTG_26263-t43_1-p1"/>
    <property type="gene ID" value="PTTG_26263"/>
</dbReference>
<dbReference type="STRING" id="630390.A0A180GVH8"/>
<proteinExistence type="predicted"/>
<feature type="region of interest" description="Disordered" evidence="1">
    <location>
        <begin position="322"/>
        <end position="375"/>
    </location>
</feature>
<accession>A0A180GVH8</accession>
<reference evidence="4" key="4">
    <citation type="submission" date="2025-05" db="UniProtKB">
        <authorList>
            <consortium name="EnsemblFungi"/>
        </authorList>
    </citation>
    <scope>IDENTIFICATION</scope>
    <source>
        <strain evidence="4">isolate 1-1 / race 1 (BBBD)</strain>
    </source>
</reference>
<feature type="compositionally biased region" description="Polar residues" evidence="1">
    <location>
        <begin position="350"/>
        <end position="366"/>
    </location>
</feature>